<keyword evidence="15" id="KW-0472">Membrane</keyword>
<dbReference type="PANTHER" id="PTHR32444">
    <property type="entry name" value="BULB-TYPE LECTIN DOMAIN-CONTAINING PROTEIN"/>
    <property type="match status" value="1"/>
</dbReference>
<dbReference type="Pfam" id="PF07714">
    <property type="entry name" value="PK_Tyr_Ser-Thr"/>
    <property type="match status" value="2"/>
</dbReference>
<proteinExistence type="inferred from homology"/>
<dbReference type="GO" id="GO:0016020">
    <property type="term" value="C:membrane"/>
    <property type="evidence" value="ECO:0007669"/>
    <property type="project" value="UniProtKB-SubCell"/>
</dbReference>
<evidence type="ECO:0000259" key="16">
    <source>
        <dbReference type="PROSITE" id="PS50011"/>
    </source>
</evidence>
<dbReference type="Gene3D" id="1.10.510.10">
    <property type="entry name" value="Transferase(Phosphotransferase) domain 1"/>
    <property type="match status" value="1"/>
</dbReference>
<dbReference type="Proteomes" id="UP000251960">
    <property type="component" value="Chromosome 2"/>
</dbReference>
<dbReference type="SMART" id="SM00473">
    <property type="entry name" value="PAN_AP"/>
    <property type="match status" value="1"/>
</dbReference>
<evidence type="ECO:0000256" key="6">
    <source>
        <dbReference type="ARBA" id="ARBA00022777"/>
    </source>
</evidence>
<dbReference type="InterPro" id="IPR024171">
    <property type="entry name" value="SRK-like_kinase"/>
</dbReference>
<organism evidence="19">
    <name type="scientific">Zea mays</name>
    <name type="common">Maize</name>
    <dbReference type="NCBI Taxonomy" id="4577"/>
    <lineage>
        <taxon>Eukaryota</taxon>
        <taxon>Viridiplantae</taxon>
        <taxon>Streptophyta</taxon>
        <taxon>Embryophyta</taxon>
        <taxon>Tracheophyta</taxon>
        <taxon>Spermatophyta</taxon>
        <taxon>Magnoliopsida</taxon>
        <taxon>Liliopsida</taxon>
        <taxon>Poales</taxon>
        <taxon>Poaceae</taxon>
        <taxon>PACMAD clade</taxon>
        <taxon>Panicoideae</taxon>
        <taxon>Andropogonodae</taxon>
        <taxon>Andropogoneae</taxon>
        <taxon>Tripsacinae</taxon>
        <taxon>Zea</taxon>
    </lineage>
</organism>
<evidence type="ECO:0000259" key="17">
    <source>
        <dbReference type="PROSITE" id="PS50927"/>
    </source>
</evidence>
<dbReference type="GO" id="GO:0004674">
    <property type="term" value="F:protein serine/threonine kinase activity"/>
    <property type="evidence" value="ECO:0007669"/>
    <property type="project" value="UniProtKB-KW"/>
</dbReference>
<evidence type="ECO:0000256" key="14">
    <source>
        <dbReference type="PROSITE-ProRule" id="PRU10141"/>
    </source>
</evidence>
<dbReference type="EMBL" id="NCVQ01000003">
    <property type="protein sequence ID" value="PWZ39233.1"/>
    <property type="molecule type" value="Genomic_DNA"/>
</dbReference>
<keyword evidence="6 13" id="KW-0418">Kinase</keyword>
<gene>
    <name evidence="19" type="primary">SD18_5</name>
    <name evidence="19" type="ORF">Zm00014a_014981</name>
</gene>
<dbReference type="FunFam" id="2.90.10.10:FF:000014">
    <property type="entry name" value="Serine/threonine-protein kinase"/>
    <property type="match status" value="1"/>
</dbReference>
<dbReference type="InterPro" id="IPR001480">
    <property type="entry name" value="Bulb-type_lectin_dom"/>
</dbReference>
<keyword evidence="3 13" id="KW-0808">Transferase</keyword>
<dbReference type="PROSITE" id="PS50927">
    <property type="entry name" value="BULB_LECTIN"/>
    <property type="match status" value="1"/>
</dbReference>
<dbReference type="GO" id="GO:0051707">
    <property type="term" value="P:response to other organism"/>
    <property type="evidence" value="ECO:0007669"/>
    <property type="project" value="UniProtKB-ARBA"/>
</dbReference>
<evidence type="ECO:0000256" key="12">
    <source>
        <dbReference type="ARBA" id="ARBA00048679"/>
    </source>
</evidence>
<keyword evidence="7 13" id="KW-0067">ATP-binding</keyword>
<evidence type="ECO:0000256" key="2">
    <source>
        <dbReference type="ARBA" id="ARBA00022527"/>
    </source>
</evidence>
<dbReference type="FunFam" id="3.30.200.20:FF:000402">
    <property type="entry name" value="Serine/threonine-protein kinase"/>
    <property type="match status" value="1"/>
</dbReference>
<dbReference type="SUPFAM" id="SSF56112">
    <property type="entry name" value="Protein kinase-like (PK-like)"/>
    <property type="match status" value="1"/>
</dbReference>
<dbReference type="PANTHER" id="PTHR32444:SF43">
    <property type="entry name" value="BULB-TYPE LECTIN DOMAIN-CONTAINING PROTEIN"/>
    <property type="match status" value="1"/>
</dbReference>
<feature type="transmembrane region" description="Helical" evidence="15">
    <location>
        <begin position="73"/>
        <end position="94"/>
    </location>
</feature>
<comment type="catalytic activity">
    <reaction evidence="11 13">
        <text>L-threonyl-[protein] + ATP = O-phospho-L-threonyl-[protein] + ADP + H(+)</text>
        <dbReference type="Rhea" id="RHEA:46608"/>
        <dbReference type="Rhea" id="RHEA-COMP:11060"/>
        <dbReference type="Rhea" id="RHEA-COMP:11605"/>
        <dbReference type="ChEBI" id="CHEBI:15378"/>
        <dbReference type="ChEBI" id="CHEBI:30013"/>
        <dbReference type="ChEBI" id="CHEBI:30616"/>
        <dbReference type="ChEBI" id="CHEBI:61977"/>
        <dbReference type="ChEBI" id="CHEBI:456216"/>
        <dbReference type="EC" id="2.7.11.1"/>
    </reaction>
</comment>
<keyword evidence="8" id="KW-1015">Disulfide bond</keyword>
<keyword evidence="2 13" id="KW-0723">Serine/threonine-protein kinase</keyword>
<keyword evidence="5 13" id="KW-0547">Nucleotide-binding</keyword>
<dbReference type="InterPro" id="IPR036426">
    <property type="entry name" value="Bulb-type_lectin_dom_sf"/>
</dbReference>
<feature type="transmembrane region" description="Helical" evidence="15">
    <location>
        <begin position="48"/>
        <end position="67"/>
    </location>
</feature>
<evidence type="ECO:0000256" key="15">
    <source>
        <dbReference type="SAM" id="Phobius"/>
    </source>
</evidence>
<dbReference type="InterPro" id="IPR003609">
    <property type="entry name" value="Pan_app"/>
</dbReference>
<reference evidence="19" key="1">
    <citation type="journal article" date="2018" name="Nat. Genet.">
        <title>Extensive intraspecific gene order and gene structural variations between Mo17 and other maize genomes.</title>
        <authorList>
            <person name="Sun S."/>
            <person name="Zhou Y."/>
            <person name="Chen J."/>
            <person name="Shi J."/>
            <person name="Zhao H."/>
            <person name="Zhao H."/>
            <person name="Song W."/>
            <person name="Zhang M."/>
            <person name="Cui Y."/>
            <person name="Dong X."/>
            <person name="Liu H."/>
            <person name="Ma X."/>
            <person name="Jiao Y."/>
            <person name="Wang B."/>
            <person name="Wei X."/>
            <person name="Stein J.C."/>
            <person name="Glaubitz J.C."/>
            <person name="Lu F."/>
            <person name="Yu G."/>
            <person name="Liang C."/>
            <person name="Fengler K."/>
            <person name="Li B."/>
            <person name="Rafalski A."/>
            <person name="Schnable P.S."/>
            <person name="Ware D.H."/>
            <person name="Buckler E.S."/>
            <person name="Lai J."/>
        </authorList>
    </citation>
    <scope>NUCLEOTIDE SEQUENCE [LARGE SCALE GENOMIC DNA]</scope>
    <source>
        <tissue evidence="19">Seedling</tissue>
    </source>
</reference>
<dbReference type="InterPro" id="IPR000719">
    <property type="entry name" value="Prot_kinase_dom"/>
</dbReference>
<comment type="caution">
    <text evidence="19">The sequence shown here is derived from an EMBL/GenBank/DDBJ whole genome shotgun (WGS) entry which is preliminary data.</text>
</comment>
<dbReference type="EC" id="2.7.11.1" evidence="13"/>
<evidence type="ECO:0000259" key="18">
    <source>
        <dbReference type="PROSITE" id="PS50948"/>
    </source>
</evidence>
<dbReference type="InterPro" id="IPR011009">
    <property type="entry name" value="Kinase-like_dom_sf"/>
</dbReference>
<feature type="domain" description="Protein kinase" evidence="16">
    <location>
        <begin position="574"/>
        <end position="802"/>
    </location>
</feature>
<keyword evidence="4" id="KW-0732">Signal</keyword>
<dbReference type="Pfam" id="PF08276">
    <property type="entry name" value="PAN_2"/>
    <property type="match status" value="1"/>
</dbReference>
<feature type="domain" description="Bulb-type lectin" evidence="17">
    <location>
        <begin position="97"/>
        <end position="222"/>
    </location>
</feature>
<accession>A0A3L6FXI5</accession>
<dbReference type="SMART" id="SM00108">
    <property type="entry name" value="B_lectin"/>
    <property type="match status" value="1"/>
</dbReference>
<dbReference type="ExpressionAtlas" id="A0A3L6FXI5">
    <property type="expression patterns" value="baseline and differential"/>
</dbReference>
<keyword evidence="10" id="KW-0325">Glycoprotein</keyword>
<dbReference type="PIRSF" id="PIRSF000641">
    <property type="entry name" value="SRK"/>
    <property type="match status" value="1"/>
</dbReference>
<sequence>MPSGPDSNFFCPLAGLVLQSHSNFSTDKNRKSEYSTHSLPLRVQISEGSWVLATIVLFPCCLLHSIIPTYQQGLIAMAYLYLPVLIFQFMVCFCQSVDRLTPAKPLLHGDVLISNGGVFALGFFSLKNSTSSSYVGIWYNNIPERTYVWIANRDNPITTNAPGKLVFTNSSDLVLLDSTGHTIWMTKNNITAGEGGIAAILLDSGNFVVHSQNGTDIWESFHYPTDTMVPDVSFSLSSSDVAKRLVAWKGPDDPSSSNFSMGGDSSSDLQIVTWNGTRPYWRRAAWGGEVTFGTFEGNTSFMVYETIVDTGDGYYMKLTVSEGSPSIRLTLDYTGMCLDGFEANGLDFSQGCRRKEELKCGGGDKFLTLPSMKTPDKFLYIKNRSFDQCTAECSNNCSCTAYAYANLQNVDTTHDTTRCLVWMGELIDAEKLSNTFGENLYFRVPTSPELKDFTSSSCKALNAHVTMMSCSQKNHLSNVRYLVFSLCGSHLCSKQEEEHCTKDCTRGYGYFSSFNHMHMACMQVKRCSFLPGKHQRRNSQNNLLCLNPSSELGTENLDLPSVSFEDIITATNNFSEHKLLGEGGFGKVYKGVLEGGKEVAIKRLSKGSVQGIQEFINEVVLIAKLQHRNLVRLLGFCIHEDEKLLIYEYLPNKSLDAFLFDATRQSLLDWPVRGYMSPEYAMEGSFSVKSDTYAFGVLLLEIAWSLWKDGNALELVDSSISVSYSLQELVRCVQLGLLCVQDPPNARPLMSSIVFMLENETSPLPTPEEPLYFTVRNYGTDRSNEHMQRSLSNMSITTLEAR</sequence>
<keyword evidence="15" id="KW-1133">Transmembrane helix</keyword>
<dbReference type="CDD" id="cd01098">
    <property type="entry name" value="PAN_AP_plant"/>
    <property type="match status" value="1"/>
</dbReference>
<keyword evidence="15" id="KW-0812">Transmembrane</keyword>
<evidence type="ECO:0000256" key="1">
    <source>
        <dbReference type="ARBA" id="ARBA00004479"/>
    </source>
</evidence>
<evidence type="ECO:0000313" key="19">
    <source>
        <dbReference type="EMBL" id="PWZ39233.1"/>
    </source>
</evidence>
<comment type="similarity">
    <text evidence="13">Belongs to the protein kinase superfamily. Ser/Thr protein kinase family.</text>
</comment>
<dbReference type="PROSITE" id="PS00107">
    <property type="entry name" value="PROTEIN_KINASE_ATP"/>
    <property type="match status" value="1"/>
</dbReference>
<evidence type="ECO:0000256" key="5">
    <source>
        <dbReference type="ARBA" id="ARBA00022741"/>
    </source>
</evidence>
<dbReference type="PROSITE" id="PS50011">
    <property type="entry name" value="PROTEIN_KINASE_DOM"/>
    <property type="match status" value="1"/>
</dbReference>
<dbReference type="Gene3D" id="2.90.10.10">
    <property type="entry name" value="Bulb-type lectin domain"/>
    <property type="match status" value="1"/>
</dbReference>
<evidence type="ECO:0000256" key="4">
    <source>
        <dbReference type="ARBA" id="ARBA00022729"/>
    </source>
</evidence>
<evidence type="ECO:0000256" key="7">
    <source>
        <dbReference type="ARBA" id="ARBA00022840"/>
    </source>
</evidence>
<evidence type="ECO:0000256" key="11">
    <source>
        <dbReference type="ARBA" id="ARBA00047899"/>
    </source>
</evidence>
<evidence type="ECO:0000256" key="10">
    <source>
        <dbReference type="ARBA" id="ARBA00023180"/>
    </source>
</evidence>
<evidence type="ECO:0000256" key="3">
    <source>
        <dbReference type="ARBA" id="ARBA00022679"/>
    </source>
</evidence>
<dbReference type="InterPro" id="IPR017441">
    <property type="entry name" value="Protein_kinase_ATP_BS"/>
</dbReference>
<comment type="catalytic activity">
    <reaction evidence="12 13">
        <text>L-seryl-[protein] + ATP = O-phospho-L-seryl-[protein] + ADP + H(+)</text>
        <dbReference type="Rhea" id="RHEA:17989"/>
        <dbReference type="Rhea" id="RHEA-COMP:9863"/>
        <dbReference type="Rhea" id="RHEA-COMP:11604"/>
        <dbReference type="ChEBI" id="CHEBI:15378"/>
        <dbReference type="ChEBI" id="CHEBI:29999"/>
        <dbReference type="ChEBI" id="CHEBI:30616"/>
        <dbReference type="ChEBI" id="CHEBI:83421"/>
        <dbReference type="ChEBI" id="CHEBI:456216"/>
        <dbReference type="EC" id="2.7.11.1"/>
    </reaction>
</comment>
<comment type="subcellular location">
    <subcellularLocation>
        <location evidence="1">Membrane</location>
        <topology evidence="1">Single-pass type I membrane protein</topology>
    </subcellularLocation>
</comment>
<dbReference type="Gene3D" id="3.30.200.20">
    <property type="entry name" value="Phosphorylase Kinase, domain 1"/>
    <property type="match status" value="1"/>
</dbReference>
<dbReference type="CDD" id="cd00028">
    <property type="entry name" value="B_lectin"/>
    <property type="match status" value="1"/>
</dbReference>
<name>A0A3L6FXI5_MAIZE</name>
<evidence type="ECO:0000256" key="9">
    <source>
        <dbReference type="ARBA" id="ARBA00023170"/>
    </source>
</evidence>
<protein>
    <recommendedName>
        <fullName evidence="13">Receptor-like serine/threonine-protein kinase</fullName>
        <ecNumber evidence="13">2.7.11.1</ecNumber>
    </recommendedName>
</protein>
<feature type="binding site" evidence="14">
    <location>
        <position position="602"/>
    </location>
    <ligand>
        <name>ATP</name>
        <dbReference type="ChEBI" id="CHEBI:30616"/>
    </ligand>
</feature>
<dbReference type="Pfam" id="PF01453">
    <property type="entry name" value="B_lectin"/>
    <property type="match status" value="1"/>
</dbReference>
<feature type="domain" description="Apple" evidence="18">
    <location>
        <begin position="360"/>
        <end position="445"/>
    </location>
</feature>
<dbReference type="AlphaFoldDB" id="A0A3L6FXI5"/>
<evidence type="ECO:0000256" key="13">
    <source>
        <dbReference type="PIRNR" id="PIRNR000641"/>
    </source>
</evidence>
<dbReference type="InterPro" id="IPR001245">
    <property type="entry name" value="Ser-Thr/Tyr_kinase_cat_dom"/>
</dbReference>
<dbReference type="GO" id="GO:0005524">
    <property type="term" value="F:ATP binding"/>
    <property type="evidence" value="ECO:0007669"/>
    <property type="project" value="UniProtKB-UniRule"/>
</dbReference>
<evidence type="ECO:0000256" key="8">
    <source>
        <dbReference type="ARBA" id="ARBA00023157"/>
    </source>
</evidence>
<keyword evidence="9 19" id="KW-0675">Receptor</keyword>
<dbReference type="PROSITE" id="PS50948">
    <property type="entry name" value="PAN"/>
    <property type="match status" value="1"/>
</dbReference>
<dbReference type="SUPFAM" id="SSF51110">
    <property type="entry name" value="alpha-D-mannose-specific plant lectins"/>
    <property type="match status" value="1"/>
</dbReference>